<feature type="domain" description="B box-type" evidence="3">
    <location>
        <begin position="3"/>
        <end position="53"/>
    </location>
</feature>
<dbReference type="GO" id="GO:0008270">
    <property type="term" value="F:zinc ion binding"/>
    <property type="evidence" value="ECO:0007669"/>
    <property type="project" value="UniProtKB-KW"/>
</dbReference>
<keyword evidence="1" id="KW-0862">Zinc</keyword>
<dbReference type="InterPro" id="IPR000315">
    <property type="entry name" value="Znf_B-box"/>
</dbReference>
<evidence type="ECO:0000259" key="3">
    <source>
        <dbReference type="PROSITE" id="PS50119"/>
    </source>
</evidence>
<proteinExistence type="predicted"/>
<feature type="coiled-coil region" evidence="2">
    <location>
        <begin position="119"/>
        <end position="146"/>
    </location>
</feature>
<keyword evidence="1" id="KW-0479">Metal-binding</keyword>
<name>A0A8S3SYV8_MYTED</name>
<protein>
    <recommendedName>
        <fullName evidence="3">B box-type domain-containing protein</fullName>
    </recommendedName>
</protein>
<gene>
    <name evidence="4" type="ORF">MEDL_39244</name>
</gene>
<dbReference type="AlphaFoldDB" id="A0A8S3SYV8"/>
<keyword evidence="1" id="KW-0863">Zinc-finger</keyword>
<dbReference type="PROSITE" id="PS50119">
    <property type="entry name" value="ZF_BBOX"/>
    <property type="match status" value="1"/>
</dbReference>
<dbReference type="OrthoDB" id="6121460at2759"/>
<evidence type="ECO:0000313" key="4">
    <source>
        <dbReference type="EMBL" id="CAG2226153.1"/>
    </source>
</evidence>
<reference evidence="4" key="1">
    <citation type="submission" date="2021-03" db="EMBL/GenBank/DDBJ databases">
        <authorList>
            <person name="Bekaert M."/>
        </authorList>
    </citation>
    <scope>NUCLEOTIDE SEQUENCE</scope>
</reference>
<accession>A0A8S3SYV8</accession>
<keyword evidence="2" id="KW-0175">Coiled coil</keyword>
<evidence type="ECO:0000256" key="2">
    <source>
        <dbReference type="SAM" id="Coils"/>
    </source>
</evidence>
<evidence type="ECO:0000256" key="1">
    <source>
        <dbReference type="PROSITE-ProRule" id="PRU00024"/>
    </source>
</evidence>
<keyword evidence="5" id="KW-1185">Reference proteome</keyword>
<sequence length="216" mass="25251">MASNWLVCGVCELRNISKQSIIWCSDCEEGLCDYCKDHHTLSKGTRNHETMTIAENRKLPSNVVPILQSCQKHKQIEDHNKCDDLKDIDDVIKGIKSSNVFQDIEKTLNEVSYHIQRIRKDREENLSFLKEQKKNIKIEIRKAKTSINNHLDKLHRAVLRDLDATEVTENQKIRQLLSGLRIRKKKLKNSKLVYQTLSNMHPKCKHSLQQKKWNAI</sequence>
<organism evidence="4 5">
    <name type="scientific">Mytilus edulis</name>
    <name type="common">Blue mussel</name>
    <dbReference type="NCBI Taxonomy" id="6550"/>
    <lineage>
        <taxon>Eukaryota</taxon>
        <taxon>Metazoa</taxon>
        <taxon>Spiralia</taxon>
        <taxon>Lophotrochozoa</taxon>
        <taxon>Mollusca</taxon>
        <taxon>Bivalvia</taxon>
        <taxon>Autobranchia</taxon>
        <taxon>Pteriomorphia</taxon>
        <taxon>Mytilida</taxon>
        <taxon>Mytiloidea</taxon>
        <taxon>Mytilidae</taxon>
        <taxon>Mytilinae</taxon>
        <taxon>Mytilus</taxon>
    </lineage>
</organism>
<comment type="caution">
    <text evidence="4">The sequence shown here is derived from an EMBL/GenBank/DDBJ whole genome shotgun (WGS) entry which is preliminary data.</text>
</comment>
<dbReference type="EMBL" id="CAJPWZ010001875">
    <property type="protein sequence ID" value="CAG2226153.1"/>
    <property type="molecule type" value="Genomic_DNA"/>
</dbReference>
<dbReference type="Proteomes" id="UP000683360">
    <property type="component" value="Unassembled WGS sequence"/>
</dbReference>
<evidence type="ECO:0000313" key="5">
    <source>
        <dbReference type="Proteomes" id="UP000683360"/>
    </source>
</evidence>